<sequence>MKRMNLRKNLNAAVLIAGTIMAASALADTWEGGSGMGSGMMGGYGTGWMGGYGGIWVPILLVAVVAGLVGWIVAQKSK</sequence>
<protein>
    <submittedName>
        <fullName evidence="3">Uncharacterized protein</fullName>
    </submittedName>
</protein>
<feature type="transmembrane region" description="Helical" evidence="1">
    <location>
        <begin position="51"/>
        <end position="74"/>
    </location>
</feature>
<keyword evidence="1" id="KW-0812">Transmembrane</keyword>
<dbReference type="AlphaFoldDB" id="A0A7U7GBN3"/>
<organism evidence="3 4">
    <name type="scientific">Candidatus Contendobacter odensis Run_B_J11</name>
    <dbReference type="NCBI Taxonomy" id="1400861"/>
    <lineage>
        <taxon>Bacteria</taxon>
        <taxon>Pseudomonadati</taxon>
        <taxon>Pseudomonadota</taxon>
        <taxon>Gammaproteobacteria</taxon>
        <taxon>Candidatus Competibacteraceae</taxon>
        <taxon>Candidatus Contendibacter</taxon>
    </lineage>
</organism>
<keyword evidence="1" id="KW-1133">Transmembrane helix</keyword>
<evidence type="ECO:0000313" key="3">
    <source>
        <dbReference type="EMBL" id="CDH45183.1"/>
    </source>
</evidence>
<evidence type="ECO:0000256" key="1">
    <source>
        <dbReference type="SAM" id="Phobius"/>
    </source>
</evidence>
<keyword evidence="1" id="KW-0472">Membrane</keyword>
<feature type="signal peptide" evidence="2">
    <location>
        <begin position="1"/>
        <end position="27"/>
    </location>
</feature>
<evidence type="ECO:0000256" key="2">
    <source>
        <dbReference type="SAM" id="SignalP"/>
    </source>
</evidence>
<name>A0A7U7GBN3_9GAMM</name>
<accession>A0A7U7GBN3</accession>
<gene>
    <name evidence="3" type="ORF">BN874_2140007</name>
</gene>
<comment type="caution">
    <text evidence="3">The sequence shown here is derived from an EMBL/GenBank/DDBJ whole genome shotgun (WGS) entry which is preliminary data.</text>
</comment>
<keyword evidence="2" id="KW-0732">Signal</keyword>
<dbReference type="EMBL" id="CBTK010000129">
    <property type="protein sequence ID" value="CDH45183.1"/>
    <property type="molecule type" value="Genomic_DNA"/>
</dbReference>
<dbReference type="Proteomes" id="UP000019184">
    <property type="component" value="Unassembled WGS sequence"/>
</dbReference>
<reference evidence="3 4" key="1">
    <citation type="journal article" date="2014" name="ISME J.">
        <title>Candidatus Competibacter-lineage genomes retrieved from metagenomes reveal functional metabolic diversity.</title>
        <authorList>
            <person name="McIlroy S.J."/>
            <person name="Albertsen M."/>
            <person name="Andresen E.K."/>
            <person name="Saunders A.M."/>
            <person name="Kristiansen R."/>
            <person name="Stokholm-Bjerregaard M."/>
            <person name="Nielsen K.L."/>
            <person name="Nielsen P.H."/>
        </authorList>
    </citation>
    <scope>NUCLEOTIDE SEQUENCE [LARGE SCALE GENOMIC DNA]</scope>
    <source>
        <strain evidence="3 4">Run_B_J11</strain>
    </source>
</reference>
<dbReference type="RefSeq" id="WP_034432634.1">
    <property type="nucleotide sequence ID" value="NZ_CBTK010000129.1"/>
</dbReference>
<evidence type="ECO:0000313" key="4">
    <source>
        <dbReference type="Proteomes" id="UP000019184"/>
    </source>
</evidence>
<proteinExistence type="predicted"/>
<feature type="chain" id="PRO_5030521869" evidence="2">
    <location>
        <begin position="28"/>
        <end position="78"/>
    </location>
</feature>
<keyword evidence="4" id="KW-1185">Reference proteome</keyword>